<evidence type="ECO:0000313" key="2">
    <source>
        <dbReference type="Proteomes" id="UP000243459"/>
    </source>
</evidence>
<proteinExistence type="predicted"/>
<keyword evidence="2" id="KW-1185">Reference proteome</keyword>
<reference evidence="2" key="1">
    <citation type="journal article" date="2017" name="Nat. Commun.">
        <title>The asparagus genome sheds light on the origin and evolution of a young Y chromosome.</title>
        <authorList>
            <person name="Harkess A."/>
            <person name="Zhou J."/>
            <person name="Xu C."/>
            <person name="Bowers J.E."/>
            <person name="Van der Hulst R."/>
            <person name="Ayyampalayam S."/>
            <person name="Mercati F."/>
            <person name="Riccardi P."/>
            <person name="McKain M.R."/>
            <person name="Kakrana A."/>
            <person name="Tang H."/>
            <person name="Ray J."/>
            <person name="Groenendijk J."/>
            <person name="Arikit S."/>
            <person name="Mathioni S.M."/>
            <person name="Nakano M."/>
            <person name="Shan H."/>
            <person name="Telgmann-Rauber A."/>
            <person name="Kanno A."/>
            <person name="Yue Z."/>
            <person name="Chen H."/>
            <person name="Li W."/>
            <person name="Chen Y."/>
            <person name="Xu X."/>
            <person name="Zhang Y."/>
            <person name="Luo S."/>
            <person name="Chen H."/>
            <person name="Gao J."/>
            <person name="Mao Z."/>
            <person name="Pires J.C."/>
            <person name="Luo M."/>
            <person name="Kudrna D."/>
            <person name="Wing R.A."/>
            <person name="Meyers B.C."/>
            <person name="Yi K."/>
            <person name="Kong H."/>
            <person name="Lavrijsen P."/>
            <person name="Sunseri F."/>
            <person name="Falavigna A."/>
            <person name="Ye Y."/>
            <person name="Leebens-Mack J.H."/>
            <person name="Chen G."/>
        </authorList>
    </citation>
    <scope>NUCLEOTIDE SEQUENCE [LARGE SCALE GENOMIC DNA]</scope>
    <source>
        <strain evidence="2">cv. DH0086</strain>
    </source>
</reference>
<dbReference type="Proteomes" id="UP000243459">
    <property type="component" value="Chromosome 2"/>
</dbReference>
<name>A0A5P1FGQ5_ASPOF</name>
<sequence>MVVRGRCYVAWRSSNMAMAMMTVMGFSMSWWWRKIAGRRRIKGRGALFWSLLREGSGVLGIGEVQREHRYQCNAQGEEPHLVRRVKRGEWGARLLFGDRGLDVYIGKRFVFTSLLVSKALPSHFDDWYATGGNYEAGLVHHQTWTEMCGAGNHANDVA</sequence>
<organism evidence="1 2">
    <name type="scientific">Asparagus officinalis</name>
    <name type="common">Garden asparagus</name>
    <dbReference type="NCBI Taxonomy" id="4686"/>
    <lineage>
        <taxon>Eukaryota</taxon>
        <taxon>Viridiplantae</taxon>
        <taxon>Streptophyta</taxon>
        <taxon>Embryophyta</taxon>
        <taxon>Tracheophyta</taxon>
        <taxon>Spermatophyta</taxon>
        <taxon>Magnoliopsida</taxon>
        <taxon>Liliopsida</taxon>
        <taxon>Asparagales</taxon>
        <taxon>Asparagaceae</taxon>
        <taxon>Asparagoideae</taxon>
        <taxon>Asparagus</taxon>
    </lineage>
</organism>
<dbReference type="EMBL" id="CM007382">
    <property type="protein sequence ID" value="ONK77538.1"/>
    <property type="molecule type" value="Genomic_DNA"/>
</dbReference>
<protein>
    <submittedName>
        <fullName evidence="1">Uncharacterized protein</fullName>
    </submittedName>
</protein>
<dbReference type="AlphaFoldDB" id="A0A5P1FGQ5"/>
<dbReference type="Gramene" id="ONK77538">
    <property type="protein sequence ID" value="ONK77538"/>
    <property type="gene ID" value="A4U43_C02F7610"/>
</dbReference>
<accession>A0A5P1FGQ5</accession>
<evidence type="ECO:0000313" key="1">
    <source>
        <dbReference type="EMBL" id="ONK77538.1"/>
    </source>
</evidence>
<gene>
    <name evidence="1" type="ORF">A4U43_C02F7610</name>
</gene>